<dbReference type="GO" id="GO:0009424">
    <property type="term" value="C:bacterial-type flagellum hook"/>
    <property type="evidence" value="ECO:0007669"/>
    <property type="project" value="TreeGrafter"/>
</dbReference>
<evidence type="ECO:0000313" key="8">
    <source>
        <dbReference type="EMBL" id="ABO50910.1"/>
    </source>
</evidence>
<reference evidence="8 9" key="1">
    <citation type="submission" date="2007-03" db="EMBL/GenBank/DDBJ databases">
        <title>Complete sequence of Desulfotomaculum reducens MI-1.</title>
        <authorList>
            <consortium name="US DOE Joint Genome Institute"/>
            <person name="Copeland A."/>
            <person name="Lucas S."/>
            <person name="Lapidus A."/>
            <person name="Barry K."/>
            <person name="Detter J.C."/>
            <person name="Glavina del Rio T."/>
            <person name="Hammon N."/>
            <person name="Israni S."/>
            <person name="Dalin E."/>
            <person name="Tice H."/>
            <person name="Pitluck S."/>
            <person name="Sims D."/>
            <person name="Brettin T."/>
            <person name="Bruce D."/>
            <person name="Han C."/>
            <person name="Tapia R."/>
            <person name="Schmutz J."/>
            <person name="Larimer F."/>
            <person name="Land M."/>
            <person name="Hauser L."/>
            <person name="Kyrpides N."/>
            <person name="Kim E."/>
            <person name="Tebo B.M."/>
            <person name="Richardson P."/>
        </authorList>
    </citation>
    <scope>NUCLEOTIDE SEQUENCE [LARGE SCALE GENOMIC DNA]</scope>
    <source>
        <strain evidence="8 9">MI-1</strain>
    </source>
</reference>
<accession>A4J757</accession>
<evidence type="ECO:0000259" key="7">
    <source>
        <dbReference type="Pfam" id="PF22692"/>
    </source>
</evidence>
<dbReference type="PANTHER" id="PTHR30435:SF1">
    <property type="entry name" value="FLAGELLAR HOOK PROTEIN FLGE"/>
    <property type="match status" value="1"/>
</dbReference>
<comment type="function">
    <text evidence="4">A flexible structure which links the flagellar filament to the drive apparatus in the basal body.</text>
</comment>
<evidence type="ECO:0000256" key="1">
    <source>
        <dbReference type="ARBA" id="ARBA00004117"/>
    </source>
</evidence>
<evidence type="ECO:0000259" key="6">
    <source>
        <dbReference type="Pfam" id="PF06429"/>
    </source>
</evidence>
<dbReference type="InterPro" id="IPR001444">
    <property type="entry name" value="Flag_bb_rod_N"/>
</dbReference>
<dbReference type="Pfam" id="PF00460">
    <property type="entry name" value="Flg_bb_rod"/>
    <property type="match status" value="1"/>
</dbReference>
<dbReference type="eggNOG" id="COG1749">
    <property type="taxonomic scope" value="Bacteria"/>
</dbReference>
<dbReference type="PANTHER" id="PTHR30435">
    <property type="entry name" value="FLAGELLAR PROTEIN"/>
    <property type="match status" value="1"/>
</dbReference>
<evidence type="ECO:0000256" key="4">
    <source>
        <dbReference type="RuleBase" id="RU362116"/>
    </source>
</evidence>
<dbReference type="Proteomes" id="UP000001556">
    <property type="component" value="Chromosome"/>
</dbReference>
<dbReference type="Pfam" id="PF06429">
    <property type="entry name" value="Flg_bbr_C"/>
    <property type="match status" value="1"/>
</dbReference>
<dbReference type="GO" id="GO:0071978">
    <property type="term" value="P:bacterial-type flagellum-dependent swarming motility"/>
    <property type="evidence" value="ECO:0007669"/>
    <property type="project" value="TreeGrafter"/>
</dbReference>
<sequence length="856" mass="90312">MLRSLYSGISGMRNHQTRMDVTGNNIANVNTNGYKSSRVNFQDTLSQTVRSAGNGTNPAQVGSGMSVGSVSNNFTQGPMQSTGRTLDLGIQGNGFFVVSDGTNEFYTREGIFFVDKQGFLVNGEGLRVQSLAGQDIRVLNGPVSTINIGPDGAIAGTNTAGQPLKFSNNDSQAIITPAQQSSIKGAPKYTTPKVEEATIKGIAMSPVTQPLEEAMVRGDSNSPDVAPLGITDSVTPIDMSTDQLTLKYSDGTNTYTATLNTGLTQVKSWYDLASQLQNAINTYENPPGSGTFPLKDKVIVSYDGSPNGGLVFQTKTSNVTPGVIPSIEIGGAGVKRYMGGVATSALSDTGKEVVTKDWTGKTFYIDTGNGWEQVTTVDDFSKIGGAAGSTGLDAVTSGEDLAQKLQALLDARTTIPGTNITVPENMTATNATAGNVTITGKYSDTSDGTVSVVYSEGSATTTPDPANSLAGSPTVNASKYYNTPATWNLKYDNATSDWLLDKGDGTGYNSITFTGDIYTDPSGVEIDKTGLTPTSDNNWDISLTSGSISISGVSGAVTLSNGDTSATYNGLTIDVSDVISTGTVQNGDTWTYNVKADKPSTNVAVTWNIDHLEFSTVGTPKDGSTIPQIRIKDAVDLIGYVDRTEKGVNSADWSEKDFFIEYNGAKYTFTAGEKKEAGFGNIISGESLKIALEKLIDKKIGENKIKVDYMNDGKLVLQTIDNGEIGETPSVNIGGSHAADLIGDKPDKVDGEAASVTPPPQDTMGVIKLVTFQNPEGLEKAGRNLFGTSVSSGEPKQGQANQSGFGTINSGYLEMSNVDLTEEFTNMITTQRGYQANARVITVSDSLLEELIQLKR</sequence>
<dbReference type="STRING" id="349161.Dred_2400"/>
<comment type="subcellular location">
    <subcellularLocation>
        <location evidence="1 4">Bacterial flagellum basal body</location>
    </subcellularLocation>
</comment>
<dbReference type="SUPFAM" id="SSF117143">
    <property type="entry name" value="Flagellar hook protein flgE"/>
    <property type="match status" value="2"/>
</dbReference>
<evidence type="ECO:0000256" key="2">
    <source>
        <dbReference type="ARBA" id="ARBA00009677"/>
    </source>
</evidence>
<evidence type="ECO:0000259" key="5">
    <source>
        <dbReference type="Pfam" id="PF00460"/>
    </source>
</evidence>
<dbReference type="InterPro" id="IPR053967">
    <property type="entry name" value="LlgE_F_G-like_D1"/>
</dbReference>
<dbReference type="InterPro" id="IPR020013">
    <property type="entry name" value="Flagellar_FlgE/F/G"/>
</dbReference>
<evidence type="ECO:0000256" key="3">
    <source>
        <dbReference type="ARBA" id="ARBA00023143"/>
    </source>
</evidence>
<dbReference type="GO" id="GO:0009425">
    <property type="term" value="C:bacterial-type flagellum basal body"/>
    <property type="evidence" value="ECO:0007669"/>
    <property type="project" value="UniProtKB-SubCell"/>
</dbReference>
<dbReference type="KEGG" id="drm:Dred_2400"/>
<keyword evidence="9" id="KW-1185">Reference proteome</keyword>
<feature type="domain" description="Flagellar basal-body/hook protein C-terminal" evidence="6">
    <location>
        <begin position="810"/>
        <end position="854"/>
    </location>
</feature>
<keyword evidence="3 4" id="KW-0975">Bacterial flagellum</keyword>
<gene>
    <name evidence="8" type="ordered locus">Dred_2400</name>
</gene>
<name>A4J757_DESRM</name>
<dbReference type="InterPro" id="IPR010930">
    <property type="entry name" value="Flg_bb/hook_C_dom"/>
</dbReference>
<evidence type="ECO:0000313" key="9">
    <source>
        <dbReference type="Proteomes" id="UP000001556"/>
    </source>
</evidence>
<proteinExistence type="inferred from homology"/>
<protein>
    <recommendedName>
        <fullName evidence="4">Flagellar hook protein FlgE</fullName>
    </recommendedName>
</protein>
<dbReference type="InterPro" id="IPR037925">
    <property type="entry name" value="FlgE/F/G-like"/>
</dbReference>
<dbReference type="EMBL" id="CP000612">
    <property type="protein sequence ID" value="ABO50910.1"/>
    <property type="molecule type" value="Genomic_DNA"/>
</dbReference>
<comment type="similarity">
    <text evidence="2 4">Belongs to the flagella basal body rod proteins family.</text>
</comment>
<feature type="domain" description="Flagellar hook protein FlgE/F/G-like D1" evidence="7">
    <location>
        <begin position="90"/>
        <end position="154"/>
    </location>
</feature>
<dbReference type="AlphaFoldDB" id="A4J757"/>
<dbReference type="GO" id="GO:0005829">
    <property type="term" value="C:cytosol"/>
    <property type="evidence" value="ECO:0007669"/>
    <property type="project" value="TreeGrafter"/>
</dbReference>
<dbReference type="RefSeq" id="WP_011878708.1">
    <property type="nucleotide sequence ID" value="NC_009253.1"/>
</dbReference>
<organism evidence="8 9">
    <name type="scientific">Desulforamulus reducens (strain ATCC BAA-1160 / DSM 100696 / MI-1)</name>
    <name type="common">Desulfotomaculum reducens</name>
    <dbReference type="NCBI Taxonomy" id="349161"/>
    <lineage>
        <taxon>Bacteria</taxon>
        <taxon>Bacillati</taxon>
        <taxon>Bacillota</taxon>
        <taxon>Clostridia</taxon>
        <taxon>Eubacteriales</taxon>
        <taxon>Peptococcaceae</taxon>
        <taxon>Desulforamulus</taxon>
    </lineage>
</organism>
<dbReference type="NCBIfam" id="TIGR03506">
    <property type="entry name" value="FlgEFG_subfam"/>
    <property type="match status" value="2"/>
</dbReference>
<dbReference type="Pfam" id="PF22692">
    <property type="entry name" value="LlgE_F_G_D1"/>
    <property type="match status" value="1"/>
</dbReference>
<dbReference type="HOGENOM" id="CLU_013687_2_1_9"/>
<feature type="domain" description="Flagellar basal body rod protein N-terminal" evidence="5">
    <location>
        <begin position="5"/>
        <end position="35"/>
    </location>
</feature>